<dbReference type="Proteomes" id="UP000190857">
    <property type="component" value="Unassembled WGS sequence"/>
</dbReference>
<accession>A0A1T5KZL6</accession>
<dbReference type="PANTHER" id="PTHR30055:SF241">
    <property type="entry name" value="TRANSCRIPTIONAL REGULATORY PROTEIN"/>
    <property type="match status" value="1"/>
</dbReference>
<organism evidence="4 5">
    <name type="scientific">Okibacterium fritillariae</name>
    <dbReference type="NCBI Taxonomy" id="123320"/>
    <lineage>
        <taxon>Bacteria</taxon>
        <taxon>Bacillati</taxon>
        <taxon>Actinomycetota</taxon>
        <taxon>Actinomycetes</taxon>
        <taxon>Micrococcales</taxon>
        <taxon>Microbacteriaceae</taxon>
        <taxon>Okibacterium</taxon>
    </lineage>
</organism>
<keyword evidence="5" id="KW-1185">Reference proteome</keyword>
<proteinExistence type="predicted"/>
<dbReference type="EMBL" id="FUZP01000003">
    <property type="protein sequence ID" value="SKC68608.1"/>
    <property type="molecule type" value="Genomic_DNA"/>
</dbReference>
<evidence type="ECO:0000256" key="2">
    <source>
        <dbReference type="PROSITE-ProRule" id="PRU00335"/>
    </source>
</evidence>
<evidence type="ECO:0000313" key="4">
    <source>
        <dbReference type="EMBL" id="SKC68608.1"/>
    </source>
</evidence>
<dbReference type="SUPFAM" id="SSF46689">
    <property type="entry name" value="Homeodomain-like"/>
    <property type="match status" value="1"/>
</dbReference>
<keyword evidence="1 2" id="KW-0238">DNA-binding</keyword>
<name>A0A1T5KZL6_9MICO</name>
<reference evidence="4 5" key="1">
    <citation type="submission" date="2017-02" db="EMBL/GenBank/DDBJ databases">
        <authorList>
            <person name="Peterson S.W."/>
        </authorList>
    </citation>
    <scope>NUCLEOTIDE SEQUENCE [LARGE SCALE GENOMIC DNA]</scope>
    <source>
        <strain evidence="4 5">VKM Ac-2059</strain>
    </source>
</reference>
<dbReference type="InterPro" id="IPR001647">
    <property type="entry name" value="HTH_TetR"/>
</dbReference>
<dbReference type="OrthoDB" id="7252896at2"/>
<gene>
    <name evidence="4" type="ORF">SAMN06309945_2654</name>
</gene>
<dbReference type="InterPro" id="IPR009057">
    <property type="entry name" value="Homeodomain-like_sf"/>
</dbReference>
<dbReference type="PANTHER" id="PTHR30055">
    <property type="entry name" value="HTH-TYPE TRANSCRIPTIONAL REGULATOR RUTR"/>
    <property type="match status" value="1"/>
</dbReference>
<dbReference type="Pfam" id="PF00440">
    <property type="entry name" value="TetR_N"/>
    <property type="match status" value="1"/>
</dbReference>
<evidence type="ECO:0000313" key="5">
    <source>
        <dbReference type="Proteomes" id="UP000190857"/>
    </source>
</evidence>
<dbReference type="RefSeq" id="WP_143785497.1">
    <property type="nucleotide sequence ID" value="NZ_FUZP01000003.1"/>
</dbReference>
<dbReference type="PROSITE" id="PS50977">
    <property type="entry name" value="HTH_TETR_2"/>
    <property type="match status" value="1"/>
</dbReference>
<dbReference type="InterPro" id="IPR050109">
    <property type="entry name" value="HTH-type_TetR-like_transc_reg"/>
</dbReference>
<dbReference type="GO" id="GO:0000976">
    <property type="term" value="F:transcription cis-regulatory region binding"/>
    <property type="evidence" value="ECO:0007669"/>
    <property type="project" value="TreeGrafter"/>
</dbReference>
<dbReference type="Gene3D" id="1.10.357.10">
    <property type="entry name" value="Tetracycline Repressor, domain 2"/>
    <property type="match status" value="1"/>
</dbReference>
<sequence length="224" mass="24895">MTTQPVDVEPAVESARRQKTRERLMDAAFDVFAEQGVHAASIEAVTERAGFTRGAFYSNFASKEELFFALAERENGVRLDRLQEGIDIIFPTLATPVESLDIEAVAEIVDRFMLLQPNDRHWCIVESEFRTLALRSPEVAARYIDYETRIDTRLARLLEEAVGTVGLRFTIDSLQATRIITTLAQQATYDAILAGPDVATDDLARANARRVLPAVLLGLTEPVA</sequence>
<dbReference type="AlphaFoldDB" id="A0A1T5KZL6"/>
<evidence type="ECO:0000259" key="3">
    <source>
        <dbReference type="PROSITE" id="PS50977"/>
    </source>
</evidence>
<dbReference type="InterPro" id="IPR036271">
    <property type="entry name" value="Tet_transcr_reg_TetR-rel_C_sf"/>
</dbReference>
<evidence type="ECO:0000256" key="1">
    <source>
        <dbReference type="ARBA" id="ARBA00023125"/>
    </source>
</evidence>
<protein>
    <submittedName>
        <fullName evidence="4">Transcriptional regulator, TetR family</fullName>
    </submittedName>
</protein>
<feature type="DNA-binding region" description="H-T-H motif" evidence="2">
    <location>
        <begin position="41"/>
        <end position="60"/>
    </location>
</feature>
<dbReference type="PRINTS" id="PR00455">
    <property type="entry name" value="HTHTETR"/>
</dbReference>
<feature type="domain" description="HTH tetR-type" evidence="3">
    <location>
        <begin position="18"/>
        <end position="78"/>
    </location>
</feature>
<dbReference type="GO" id="GO:0003700">
    <property type="term" value="F:DNA-binding transcription factor activity"/>
    <property type="evidence" value="ECO:0007669"/>
    <property type="project" value="TreeGrafter"/>
</dbReference>
<dbReference type="SUPFAM" id="SSF48498">
    <property type="entry name" value="Tetracyclin repressor-like, C-terminal domain"/>
    <property type="match status" value="1"/>
</dbReference>
<dbReference type="STRING" id="123320.SAMN06309945_2654"/>